<name>A0A6V8H1T3_TALPI</name>
<sequence>MEVFFVDDPSTKHREKARSFVAKNAIRRRVKEQEAAKNGAVKSTWTVTVDRSKKDTKSRQHVNRESALEPRPQLPRQLPLTLSNDVGIPNSNAARKMRGIWGVSSAICPNPGQAARSAFRTSNVASFIQAATNMFNKAKFGKFNSPEEQNKLHIMALTYRGEAMKMARQQLAIGTKDSEQSSGLTPSRQQELRAESHFLIILQLVLMDYIFFPAQARAHFAASRDFIRAWAVASQGTTDPIHRIPTFIHNHSITQIAIAFDNGHLGPDSLIWDRSDLPELQKSLQRFVARLSEAALSTTPTIYKPRIDPESLVWQSLTKTPGPIPYDRGNYLSESQGQMAAIMLICSIFMDYKPSSDVPQQCLSDLESAMISLGDEALVSVLNLAWMMAGGIGLPIENRRERLYSTAGMLYVFRGQQHPLDNDADLSNRVDNQCEFTEDEVRNACLNFLAASVD</sequence>
<evidence type="ECO:0000313" key="3">
    <source>
        <dbReference type="Proteomes" id="UP000053095"/>
    </source>
</evidence>
<dbReference type="EMBL" id="DF933813">
    <property type="protein sequence ID" value="GAM35215.1"/>
    <property type="molecule type" value="Genomic_DNA"/>
</dbReference>
<evidence type="ECO:0000313" key="2">
    <source>
        <dbReference type="EMBL" id="GAM35215.1"/>
    </source>
</evidence>
<feature type="region of interest" description="Disordered" evidence="1">
    <location>
        <begin position="32"/>
        <end position="77"/>
    </location>
</feature>
<dbReference type="AlphaFoldDB" id="A0A6V8H1T3"/>
<keyword evidence="3" id="KW-1185">Reference proteome</keyword>
<proteinExistence type="predicted"/>
<accession>A0A6V8H1T3</accession>
<gene>
    <name evidence="2" type="ORF">TCE0_017r03376</name>
</gene>
<comment type="caution">
    <text evidence="2">The sequence shown here is derived from an EMBL/GenBank/DDBJ whole genome shotgun (WGS) entry which is preliminary data.</text>
</comment>
<reference evidence="3" key="1">
    <citation type="journal article" date="2015" name="Genome Announc.">
        <title>Draft genome sequence of Talaromyces cellulolyticus strain Y-94, a source of lignocellulosic biomass-degrading enzymes.</title>
        <authorList>
            <person name="Fujii T."/>
            <person name="Koike H."/>
            <person name="Sawayama S."/>
            <person name="Yano S."/>
            <person name="Inoue H."/>
        </authorList>
    </citation>
    <scope>NUCLEOTIDE SEQUENCE [LARGE SCALE GENOMIC DNA]</scope>
    <source>
        <strain evidence="3">Y-94</strain>
    </source>
</reference>
<feature type="compositionally biased region" description="Basic and acidic residues" evidence="1">
    <location>
        <begin position="50"/>
        <end position="68"/>
    </location>
</feature>
<evidence type="ECO:0000256" key="1">
    <source>
        <dbReference type="SAM" id="MobiDB-lite"/>
    </source>
</evidence>
<dbReference type="Proteomes" id="UP000053095">
    <property type="component" value="Unassembled WGS sequence"/>
</dbReference>
<protein>
    <submittedName>
        <fullName evidence="2">Uncharacterized protein</fullName>
    </submittedName>
</protein>
<organism evidence="2 3">
    <name type="scientific">Talaromyces pinophilus</name>
    <name type="common">Penicillium pinophilum</name>
    <dbReference type="NCBI Taxonomy" id="128442"/>
    <lineage>
        <taxon>Eukaryota</taxon>
        <taxon>Fungi</taxon>
        <taxon>Dikarya</taxon>
        <taxon>Ascomycota</taxon>
        <taxon>Pezizomycotina</taxon>
        <taxon>Eurotiomycetes</taxon>
        <taxon>Eurotiomycetidae</taxon>
        <taxon>Eurotiales</taxon>
        <taxon>Trichocomaceae</taxon>
        <taxon>Talaromyces</taxon>
        <taxon>Talaromyces sect. Talaromyces</taxon>
    </lineage>
</organism>